<dbReference type="Proteomes" id="UP000827092">
    <property type="component" value="Unassembled WGS sequence"/>
</dbReference>
<feature type="compositionally biased region" description="Basic and acidic residues" evidence="1">
    <location>
        <begin position="126"/>
        <end position="158"/>
    </location>
</feature>
<reference evidence="3 4" key="1">
    <citation type="journal article" date="2022" name="Nat. Ecol. Evol.">
        <title>A masculinizing supergene underlies an exaggerated male reproductive morph in a spider.</title>
        <authorList>
            <person name="Hendrickx F."/>
            <person name="De Corte Z."/>
            <person name="Sonet G."/>
            <person name="Van Belleghem S.M."/>
            <person name="Kostlbacher S."/>
            <person name="Vangestel C."/>
        </authorList>
    </citation>
    <scope>NUCLEOTIDE SEQUENCE [LARGE SCALE GENOMIC DNA]</scope>
    <source>
        <strain evidence="3">W744_W776</strain>
    </source>
</reference>
<organism evidence="3 4">
    <name type="scientific">Oedothorax gibbosus</name>
    <dbReference type="NCBI Taxonomy" id="931172"/>
    <lineage>
        <taxon>Eukaryota</taxon>
        <taxon>Metazoa</taxon>
        <taxon>Ecdysozoa</taxon>
        <taxon>Arthropoda</taxon>
        <taxon>Chelicerata</taxon>
        <taxon>Arachnida</taxon>
        <taxon>Araneae</taxon>
        <taxon>Araneomorphae</taxon>
        <taxon>Entelegynae</taxon>
        <taxon>Araneoidea</taxon>
        <taxon>Linyphiidae</taxon>
        <taxon>Erigoninae</taxon>
        <taxon>Oedothorax</taxon>
    </lineage>
</organism>
<feature type="region of interest" description="Disordered" evidence="1">
    <location>
        <begin position="126"/>
        <end position="174"/>
    </location>
</feature>
<protein>
    <recommendedName>
        <fullName evidence="2">Tubuliform egg casing silk strands structural domain-containing protein</fullName>
    </recommendedName>
</protein>
<evidence type="ECO:0000256" key="1">
    <source>
        <dbReference type="SAM" id="MobiDB-lite"/>
    </source>
</evidence>
<dbReference type="Gene3D" id="1.10.274.60">
    <property type="entry name" value="Spidroin, repetitive domain"/>
    <property type="match status" value="2"/>
</dbReference>
<accession>A0AAV6U3B5</accession>
<dbReference type="InterPro" id="IPR043070">
    <property type="entry name" value="Spidroin_repeat"/>
</dbReference>
<dbReference type="Pfam" id="PF12042">
    <property type="entry name" value="RP1-2"/>
    <property type="match status" value="2"/>
</dbReference>
<sequence>MPCSSDGSYPNLETAQKFEICVVGGLSRSDLFSNEENSQMSKILKESGTRMQSMGADPSNVYNARTMLRLFAAALANLVHKSDIVPKTVERKQNYTAVLEICSESLPKTASTELTDEVIKILSSMENKKSHKNDNTSGKRENELDKQESLSDDKESKKRDKRSPQSNAGFQSSPPLDAVITGVLITTPSFGKIFKDGLSKQDALYYSKTIVEAALATNGYYNAINEALNEVTIAMSNLVFMPQTYDYASAIGNSINTALARQGLSNFANGVVIGNAIISKLEDITPKPSSDFSFPSSFDSVDSSSAWDSGISVKQPPSFQLNPSWDSPPAPAFEFDASPKLVEPKPFIDNNKRFPLNPSFNLNPVDPLPTFNFGSPNLPDFSSPSASFPFQEPGPAKRDYLRSPEPILDPFPADQFTQISSPFQPTGVSRDNSNPFRFDAPQINQQNFDLGVPQSSNIGKGTFIRPSYLQENISSSNFKDAPLSFDQIPIPGNSGQISNPLNEPARTEEYSFSSETISTGQAASEQPLETPDPYVLDVTTMIENMLGLSEDFSSNFDQNLSPGDAASIATAMTKLALSQYDPSIVSGVGYKIENAVYGMPSPSSTADYAHTIADTFIKEMQENGLLNSVNSKKMADSLIAGLKNEMSRRNKALTDAQTMVQTSSLQTEMPIEVSDAALSTNIRSQAVDEIFTNSDASLTYTSNIFPQDRTSSSAAASVRQPVSNLDFTVPLGPSASGIPSAQSRNNSSNQNVPTTTFSPLDVTEPMKLATILDILYTPFATTQATPTKGPYRAALTEAAKNQDTLFDFLMDQVNSSLKALNATPMPKTTQIANVIPVTTDASAASVVTVNNGPTGTAGQQPQASSQTIILQDAQPETAIESSTPDRYDEELSEFAQRVSAVATSTIKYIRSGKVNTDELCGKLNILAFMVEIPPVDNCTEIAMIDFLLNVMNSVIFTLRNR</sequence>
<evidence type="ECO:0000313" key="4">
    <source>
        <dbReference type="Proteomes" id="UP000827092"/>
    </source>
</evidence>
<dbReference type="Gene3D" id="1.10.274.70">
    <property type="match status" value="1"/>
</dbReference>
<feature type="region of interest" description="Disordered" evidence="1">
    <location>
        <begin position="489"/>
        <end position="531"/>
    </location>
</feature>
<feature type="compositionally biased region" description="Polar residues" evidence="1">
    <location>
        <begin position="164"/>
        <end position="174"/>
    </location>
</feature>
<feature type="compositionally biased region" description="Low complexity" evidence="1">
    <location>
        <begin position="740"/>
        <end position="751"/>
    </location>
</feature>
<name>A0AAV6U3B5_9ARAC</name>
<proteinExistence type="predicted"/>
<dbReference type="AlphaFoldDB" id="A0AAV6U3B5"/>
<gene>
    <name evidence="3" type="ORF">JTE90_026558</name>
</gene>
<evidence type="ECO:0000259" key="2">
    <source>
        <dbReference type="Pfam" id="PF12042"/>
    </source>
</evidence>
<feature type="region of interest" description="Disordered" evidence="1">
    <location>
        <begin position="733"/>
        <end position="759"/>
    </location>
</feature>
<dbReference type="InterPro" id="IPR021915">
    <property type="entry name" value="RP1-2"/>
</dbReference>
<comment type="caution">
    <text evidence="3">The sequence shown here is derived from an EMBL/GenBank/DDBJ whole genome shotgun (WGS) entry which is preliminary data.</text>
</comment>
<feature type="domain" description="Tubuliform egg casing silk strands structural" evidence="2">
    <location>
        <begin position="546"/>
        <end position="664"/>
    </location>
</feature>
<dbReference type="EMBL" id="JAFNEN010000695">
    <property type="protein sequence ID" value="KAG8178459.1"/>
    <property type="molecule type" value="Genomic_DNA"/>
</dbReference>
<feature type="domain" description="Tubuliform egg casing silk strands structural" evidence="2">
    <location>
        <begin position="180"/>
        <end position="306"/>
    </location>
</feature>
<dbReference type="InterPro" id="IPR038243">
    <property type="entry name" value="Spidroin_N_sf"/>
</dbReference>
<evidence type="ECO:0000313" key="3">
    <source>
        <dbReference type="EMBL" id="KAG8178459.1"/>
    </source>
</evidence>
<keyword evidence="4" id="KW-1185">Reference proteome</keyword>
<feature type="compositionally biased region" description="Polar residues" evidence="1">
    <location>
        <begin position="510"/>
        <end position="524"/>
    </location>
</feature>